<dbReference type="SMART" id="SM00318">
    <property type="entry name" value="SNc"/>
    <property type="match status" value="1"/>
</dbReference>
<dbReference type="Proteomes" id="UP000287746">
    <property type="component" value="Unassembled WGS sequence"/>
</dbReference>
<feature type="domain" description="TNase-like" evidence="1">
    <location>
        <begin position="91"/>
        <end position="181"/>
    </location>
</feature>
<dbReference type="InterPro" id="IPR016071">
    <property type="entry name" value="Staphylococal_nuclease_OB-fold"/>
</dbReference>
<dbReference type="PROSITE" id="PS50830">
    <property type="entry name" value="TNASE_3"/>
    <property type="match status" value="1"/>
</dbReference>
<dbReference type="Proteomes" id="UP000286681">
    <property type="component" value="Unassembled WGS sequence"/>
</dbReference>
<evidence type="ECO:0000313" key="3">
    <source>
        <dbReference type="EMBL" id="RSY86025.1"/>
    </source>
</evidence>
<proteinExistence type="predicted"/>
<dbReference type="AlphaFoldDB" id="A0A430G4H1"/>
<dbReference type="RefSeq" id="WP_083629361.1">
    <property type="nucleotide sequence ID" value="NZ_QLJD01000002.1"/>
</dbReference>
<evidence type="ECO:0000259" key="1">
    <source>
        <dbReference type="PROSITE" id="PS50830"/>
    </source>
</evidence>
<dbReference type="EMBL" id="QQWO01000001">
    <property type="protein sequence ID" value="RSV08012.1"/>
    <property type="molecule type" value="Genomic_DNA"/>
</dbReference>
<reference evidence="4 5" key="1">
    <citation type="submission" date="2018-07" db="EMBL/GenBank/DDBJ databases">
        <title>Genomic and Epidemiologic Investigation of an Indolent Hospital Outbreak.</title>
        <authorList>
            <person name="Johnson R.C."/>
            <person name="Deming C."/>
            <person name="Conlan S."/>
            <person name="Zellmer C.J."/>
            <person name="Michelin A.V."/>
            <person name="Lee-Lin S."/>
            <person name="Thomas P.J."/>
            <person name="Park M."/>
            <person name="Weingarten R.A."/>
            <person name="Less J."/>
            <person name="Dekker J.P."/>
            <person name="Frank K.M."/>
            <person name="Musser K.A."/>
            <person name="Mcquiston J.R."/>
            <person name="Henderson D.K."/>
            <person name="Lau A.F."/>
            <person name="Palmore T.N."/>
            <person name="Segre J.A."/>
        </authorList>
    </citation>
    <scope>NUCLEOTIDE SEQUENCE [LARGE SCALE GENOMIC DNA]</scope>
    <source>
        <strain evidence="3 5">SK-CDC1_0717</strain>
        <strain evidence="2 4">SK-NIH.Env10_0317</strain>
    </source>
</reference>
<dbReference type="SUPFAM" id="SSF50199">
    <property type="entry name" value="Staphylococcal nuclease"/>
    <property type="match status" value="1"/>
</dbReference>
<dbReference type="InterPro" id="IPR035437">
    <property type="entry name" value="SNase_OB-fold_sf"/>
</dbReference>
<evidence type="ECO:0000313" key="2">
    <source>
        <dbReference type="EMBL" id="RSV08012.1"/>
    </source>
</evidence>
<evidence type="ECO:0000313" key="5">
    <source>
        <dbReference type="Proteomes" id="UP000287746"/>
    </source>
</evidence>
<name>A0A430G4H1_9SPHN</name>
<dbReference type="Gene3D" id="2.40.50.90">
    <property type="match status" value="1"/>
</dbReference>
<evidence type="ECO:0000313" key="4">
    <source>
        <dbReference type="Proteomes" id="UP000286681"/>
    </source>
</evidence>
<sequence length="191" mass="20757">MNFDNRWHRDRARRTWHAPRLERRPRARRLTRAALILTALAGIAGGLGWAAYPFVPGEARAVADRSAGLSGRPVPIARFTLCHSGGGSNCVVDGDTFRMNGAKIRIADIDTPETHPARCAREAELGAAATRRLHALLNSGTVSLETVGRDADRYGRKLRLVSVDDRGVGETLVAEGLARPYSGGYRAGWCD</sequence>
<comment type="caution">
    <text evidence="3">The sequence shown here is derived from an EMBL/GenBank/DDBJ whole genome shotgun (WGS) entry which is preliminary data.</text>
</comment>
<protein>
    <submittedName>
        <fullName evidence="3">Thermonuclease family protein</fullName>
    </submittedName>
</protein>
<organism evidence="3 5">
    <name type="scientific">Sphingomonas koreensis</name>
    <dbReference type="NCBI Taxonomy" id="93064"/>
    <lineage>
        <taxon>Bacteria</taxon>
        <taxon>Pseudomonadati</taxon>
        <taxon>Pseudomonadota</taxon>
        <taxon>Alphaproteobacteria</taxon>
        <taxon>Sphingomonadales</taxon>
        <taxon>Sphingomonadaceae</taxon>
        <taxon>Sphingomonas</taxon>
    </lineage>
</organism>
<dbReference type="OrthoDB" id="7469880at2"/>
<accession>A0A430G4H1</accession>
<dbReference type="EMBL" id="QQYZ01000007">
    <property type="protein sequence ID" value="RSY86025.1"/>
    <property type="molecule type" value="Genomic_DNA"/>
</dbReference>
<gene>
    <name evidence="2" type="ORF">CA257_00560</name>
    <name evidence="3" type="ORF">DAH66_10080</name>
</gene>
<dbReference type="Pfam" id="PF00565">
    <property type="entry name" value="SNase"/>
    <property type="match status" value="1"/>
</dbReference>